<organism evidence="5 6">
    <name type="scientific">Lentibacillus salinarum</name>
    <dbReference type="NCBI Taxonomy" id="446820"/>
    <lineage>
        <taxon>Bacteria</taxon>
        <taxon>Bacillati</taxon>
        <taxon>Bacillota</taxon>
        <taxon>Bacilli</taxon>
        <taxon>Bacillales</taxon>
        <taxon>Bacillaceae</taxon>
        <taxon>Lentibacillus</taxon>
    </lineage>
</organism>
<sequence>MQSEWGDELEKKELRKHIIQRLQTIPDADRASIEEALTGHLVSSAVWQQADVIGITVSHGLEWNTEPIIQTAWKEGKTVCVPKCHPENRQMDFYIIHDYDQLETVYYKLREPIPEKTEKVAKQAIDLLVVPGLLFDREGYRVGFGGGYYDRFLTDFVHDKLALAANCQVVEKLPAEPFDIPVDAIITENGFLQQGGV</sequence>
<keyword evidence="2 4" id="KW-0547">Nucleotide-binding</keyword>
<dbReference type="PANTHER" id="PTHR23407:SF1">
    <property type="entry name" value="5-FORMYLTETRAHYDROFOLATE CYCLO-LIGASE"/>
    <property type="match status" value="1"/>
</dbReference>
<evidence type="ECO:0000256" key="3">
    <source>
        <dbReference type="ARBA" id="ARBA00022840"/>
    </source>
</evidence>
<comment type="cofactor">
    <cofactor evidence="4">
        <name>Mg(2+)</name>
        <dbReference type="ChEBI" id="CHEBI:18420"/>
    </cofactor>
</comment>
<dbReference type="InterPro" id="IPR037171">
    <property type="entry name" value="NagB/RpiA_transferase-like"/>
</dbReference>
<dbReference type="Pfam" id="PF01812">
    <property type="entry name" value="5-FTHF_cyc-lig"/>
    <property type="match status" value="1"/>
</dbReference>
<evidence type="ECO:0000256" key="1">
    <source>
        <dbReference type="ARBA" id="ARBA00010638"/>
    </source>
</evidence>
<keyword evidence="4" id="KW-0479">Metal-binding</keyword>
<comment type="caution">
    <text evidence="5">The sequence shown here is derived from an EMBL/GenBank/DDBJ whole genome shotgun (WGS) entry which is preliminary data.</text>
</comment>
<dbReference type="Gene3D" id="3.40.50.10420">
    <property type="entry name" value="NagB/RpiA/CoA transferase-like"/>
    <property type="match status" value="1"/>
</dbReference>
<keyword evidence="4" id="KW-0460">Magnesium</keyword>
<dbReference type="NCBIfam" id="TIGR02727">
    <property type="entry name" value="MTHFS_bact"/>
    <property type="match status" value="1"/>
</dbReference>
<evidence type="ECO:0000256" key="2">
    <source>
        <dbReference type="ARBA" id="ARBA00022741"/>
    </source>
</evidence>
<keyword evidence="3 4" id="KW-0067">ATP-binding</keyword>
<dbReference type="EC" id="6.3.3.2" evidence="4"/>
<dbReference type="InterPro" id="IPR002698">
    <property type="entry name" value="FTHF_cligase"/>
</dbReference>
<dbReference type="SUPFAM" id="SSF100950">
    <property type="entry name" value="NagB/RpiA/CoA transferase-like"/>
    <property type="match status" value="1"/>
</dbReference>
<dbReference type="PIRSF" id="PIRSF006806">
    <property type="entry name" value="FTHF_cligase"/>
    <property type="match status" value="1"/>
</dbReference>
<reference evidence="6" key="1">
    <citation type="journal article" date="2019" name="Int. J. Syst. Evol. Microbiol.">
        <title>The Global Catalogue of Microorganisms (GCM) 10K type strain sequencing project: providing services to taxonomists for standard genome sequencing and annotation.</title>
        <authorList>
            <consortium name="The Broad Institute Genomics Platform"/>
            <consortium name="The Broad Institute Genome Sequencing Center for Infectious Disease"/>
            <person name="Wu L."/>
            <person name="Ma J."/>
        </authorList>
    </citation>
    <scope>NUCLEOTIDE SEQUENCE [LARGE SCALE GENOMIC DNA]</scope>
    <source>
        <strain evidence="6">CCUG 54822</strain>
    </source>
</reference>
<dbReference type="GO" id="GO:0030272">
    <property type="term" value="F:5-formyltetrahydrofolate cyclo-ligase activity"/>
    <property type="evidence" value="ECO:0007669"/>
    <property type="project" value="UniProtKB-EC"/>
</dbReference>
<keyword evidence="6" id="KW-1185">Reference proteome</keyword>
<evidence type="ECO:0000313" key="6">
    <source>
        <dbReference type="Proteomes" id="UP001597178"/>
    </source>
</evidence>
<dbReference type="InterPro" id="IPR024185">
    <property type="entry name" value="FTHF_cligase-like_sf"/>
</dbReference>
<evidence type="ECO:0000256" key="4">
    <source>
        <dbReference type="RuleBase" id="RU361279"/>
    </source>
</evidence>
<comment type="similarity">
    <text evidence="1 4">Belongs to the 5-formyltetrahydrofolate cyclo-ligase family.</text>
</comment>
<dbReference type="EMBL" id="JBHTNH010000029">
    <property type="protein sequence ID" value="MFD1363053.1"/>
    <property type="molecule type" value="Genomic_DNA"/>
</dbReference>
<dbReference type="PANTHER" id="PTHR23407">
    <property type="entry name" value="ATPASE INHIBITOR/5-FORMYLTETRAHYDROFOLATE CYCLO-LIGASE"/>
    <property type="match status" value="1"/>
</dbReference>
<dbReference type="RefSeq" id="WP_382402197.1">
    <property type="nucleotide sequence ID" value="NZ_JBHTNH010000029.1"/>
</dbReference>
<dbReference type="Proteomes" id="UP001597178">
    <property type="component" value="Unassembled WGS sequence"/>
</dbReference>
<comment type="catalytic activity">
    <reaction evidence="4">
        <text>(6S)-5-formyl-5,6,7,8-tetrahydrofolate + ATP = (6R)-5,10-methenyltetrahydrofolate + ADP + phosphate</text>
        <dbReference type="Rhea" id="RHEA:10488"/>
        <dbReference type="ChEBI" id="CHEBI:30616"/>
        <dbReference type="ChEBI" id="CHEBI:43474"/>
        <dbReference type="ChEBI" id="CHEBI:57455"/>
        <dbReference type="ChEBI" id="CHEBI:57457"/>
        <dbReference type="ChEBI" id="CHEBI:456216"/>
        <dbReference type="EC" id="6.3.3.2"/>
    </reaction>
</comment>
<evidence type="ECO:0000313" key="5">
    <source>
        <dbReference type="EMBL" id="MFD1363053.1"/>
    </source>
</evidence>
<gene>
    <name evidence="5" type="ORF">ACFQ4A_15490</name>
</gene>
<accession>A0ABW3ZXY9</accession>
<keyword evidence="5" id="KW-0436">Ligase</keyword>
<name>A0ABW3ZXY9_9BACI</name>
<protein>
    <recommendedName>
        <fullName evidence="4">5-formyltetrahydrofolate cyclo-ligase</fullName>
        <ecNumber evidence="4">6.3.3.2</ecNumber>
    </recommendedName>
</protein>
<proteinExistence type="inferred from homology"/>